<keyword evidence="1" id="KW-0732">Signal</keyword>
<name>A0A1B7L5P9_9ENTR</name>
<evidence type="ECO:0000313" key="3">
    <source>
        <dbReference type="Proteomes" id="UP000078225"/>
    </source>
</evidence>
<protein>
    <recommendedName>
        <fullName evidence="4">Lipoprotein</fullName>
    </recommendedName>
</protein>
<dbReference type="RefSeq" id="WP_064596405.1">
    <property type="nucleotide sequence ID" value="NZ_CP134782.1"/>
</dbReference>
<dbReference type="OrthoDB" id="6628715at2"/>
<evidence type="ECO:0000313" key="2">
    <source>
        <dbReference type="EMBL" id="OAT77729.1"/>
    </source>
</evidence>
<gene>
    <name evidence="2" type="ORF">A9B99_20200</name>
</gene>
<reference evidence="3" key="1">
    <citation type="submission" date="2016-05" db="EMBL/GenBank/DDBJ databases">
        <authorList>
            <person name="Behera P."/>
            <person name="Vaishampayan P."/>
            <person name="Singh N."/>
            <person name="Raina V."/>
            <person name="Suar M."/>
            <person name="Pattnaik A."/>
            <person name="Rastogi G."/>
        </authorList>
    </citation>
    <scope>NUCLEOTIDE SEQUENCE [LARGE SCALE GENOMIC DNA]</scope>
    <source>
        <strain evidence="3">MP23</strain>
    </source>
</reference>
<proteinExistence type="predicted"/>
<dbReference type="AlphaFoldDB" id="A0A1B7L5P9"/>
<evidence type="ECO:0000256" key="1">
    <source>
        <dbReference type="SAM" id="SignalP"/>
    </source>
</evidence>
<comment type="caution">
    <text evidence="2">The sequence shown here is derived from an EMBL/GenBank/DDBJ whole genome shotgun (WGS) entry which is preliminary data.</text>
</comment>
<dbReference type="EMBL" id="LYRP01000005">
    <property type="protein sequence ID" value="OAT77729.1"/>
    <property type="molecule type" value="Genomic_DNA"/>
</dbReference>
<evidence type="ECO:0008006" key="4">
    <source>
        <dbReference type="Google" id="ProtNLM"/>
    </source>
</evidence>
<keyword evidence="3" id="KW-1185">Reference proteome</keyword>
<feature type="signal peptide" evidence="1">
    <location>
        <begin position="1"/>
        <end position="20"/>
    </location>
</feature>
<organism evidence="2 3">
    <name type="scientific">Mangrovibacter phragmitis</name>
    <dbReference type="NCBI Taxonomy" id="1691903"/>
    <lineage>
        <taxon>Bacteria</taxon>
        <taxon>Pseudomonadati</taxon>
        <taxon>Pseudomonadota</taxon>
        <taxon>Gammaproteobacteria</taxon>
        <taxon>Enterobacterales</taxon>
        <taxon>Enterobacteriaceae</taxon>
        <taxon>Mangrovibacter</taxon>
    </lineage>
</organism>
<sequence>MKNNLLITGVLSLAFLTGCAGNLHPHAVQAANGSSVQVATIFAPTELNNNRYADTALREVTPAHAGTGMGIAIASAILGGGISTNSFDKHNYKGTTIDSLPEPTSHYFGPKAENKIRDWLAKNGNGYTWTQPLFIAASEWSLVYTNLSANDSNYDLTYRVKFYKRPEGGNMFSNYVISECEPTHVTAPLNDWQANNYAKVTQETEKMMDFCLLELESQLPRLLAK</sequence>
<feature type="chain" id="PRO_5008596777" description="Lipoprotein" evidence="1">
    <location>
        <begin position="21"/>
        <end position="225"/>
    </location>
</feature>
<accession>A0A1B7L5P9</accession>
<dbReference type="PROSITE" id="PS51257">
    <property type="entry name" value="PROKAR_LIPOPROTEIN"/>
    <property type="match status" value="1"/>
</dbReference>
<dbReference type="Proteomes" id="UP000078225">
    <property type="component" value="Unassembled WGS sequence"/>
</dbReference>